<sequence length="525" mass="58857">MVSHFLLNDARKKLEPTDSRYENWVVPSPKLHRFDSSGHAVQIPPGLHLSTRRGPEVELYDVAGAHLLSSTFEPSNAFVSSVNASHQVKRNQLFGSCWTTPKQSKRFPRVAQICETPVVFVNKGIYPPSTVPSEFSLGRLPTKTSQTNGCAVPMERLSFCRCTDCKHQSHSGCALCLSCTPSNPGCHNSCDELINHFSCELLKHYKHRFTLAYRRLETMVFLILLLIFCAMQFSLSLAYVVKYGSYKQYEPKTKLPHLSAAELSQLCVICMVLFLSICGIFCLNWDRTTSRKQTTDLSDSPVVESQTDVERHMANLLAAERFRRRLQCVQVLSYLSCLLLSVVVLPWLPLYQLLSANSHMLAYNCIGTKGGLPPTNSTGTISYPVSTTGPVRLPNWRILLREVSEPSDSLWSVLWIVIAVHGLFDLDNCLAKPWRYAYTVVVCLVYSILSNAFYAFDSSGVAFMFGTRASKQTNGSWLCPVWLNGSRLNTPVSWWDTPVGLMCRTVSVTFGISFILMENDNPTST</sequence>
<dbReference type="Proteomes" id="UP000748531">
    <property type="component" value="Unassembled WGS sequence"/>
</dbReference>
<comment type="caution">
    <text evidence="2">The sequence shown here is derived from an EMBL/GenBank/DDBJ whole genome shotgun (WGS) entry which is preliminary data.</text>
</comment>
<evidence type="ECO:0000313" key="2">
    <source>
        <dbReference type="EMBL" id="KAF5394642.1"/>
    </source>
</evidence>
<proteinExistence type="predicted"/>
<keyword evidence="1" id="KW-1133">Transmembrane helix</keyword>
<feature type="transmembrane region" description="Helical" evidence="1">
    <location>
        <begin position="331"/>
        <end position="351"/>
    </location>
</feature>
<organism evidence="2 3">
    <name type="scientific">Paragonimus heterotremus</name>
    <dbReference type="NCBI Taxonomy" id="100268"/>
    <lineage>
        <taxon>Eukaryota</taxon>
        <taxon>Metazoa</taxon>
        <taxon>Spiralia</taxon>
        <taxon>Lophotrochozoa</taxon>
        <taxon>Platyhelminthes</taxon>
        <taxon>Trematoda</taxon>
        <taxon>Digenea</taxon>
        <taxon>Plagiorchiida</taxon>
        <taxon>Troglotremata</taxon>
        <taxon>Troglotrematidae</taxon>
        <taxon>Paragonimus</taxon>
    </lineage>
</organism>
<protein>
    <submittedName>
        <fullName evidence="2">Uncharacterized protein</fullName>
    </submittedName>
</protein>
<evidence type="ECO:0000256" key="1">
    <source>
        <dbReference type="SAM" id="Phobius"/>
    </source>
</evidence>
<keyword evidence="1" id="KW-0812">Transmembrane</keyword>
<evidence type="ECO:0000313" key="3">
    <source>
        <dbReference type="Proteomes" id="UP000748531"/>
    </source>
</evidence>
<feature type="transmembrane region" description="Helical" evidence="1">
    <location>
        <begin position="263"/>
        <end position="283"/>
    </location>
</feature>
<dbReference type="AlphaFoldDB" id="A0A8J4WSH6"/>
<dbReference type="OrthoDB" id="6269389at2759"/>
<feature type="transmembrane region" description="Helical" evidence="1">
    <location>
        <begin position="218"/>
        <end position="243"/>
    </location>
</feature>
<gene>
    <name evidence="2" type="ORF">PHET_10810</name>
</gene>
<dbReference type="EMBL" id="LUCH01017969">
    <property type="protein sequence ID" value="KAF5394642.1"/>
    <property type="molecule type" value="Genomic_DNA"/>
</dbReference>
<reference evidence="2" key="1">
    <citation type="submission" date="2019-05" db="EMBL/GenBank/DDBJ databases">
        <title>Annotation for the trematode Paragonimus heterotremus.</title>
        <authorList>
            <person name="Choi Y.-J."/>
        </authorList>
    </citation>
    <scope>NUCLEOTIDE SEQUENCE</scope>
    <source>
        <strain evidence="2">LC</strain>
    </source>
</reference>
<name>A0A8J4WSH6_9TREM</name>
<keyword evidence="3" id="KW-1185">Reference proteome</keyword>
<accession>A0A8J4WSH6</accession>
<keyword evidence="1" id="KW-0472">Membrane</keyword>
<feature type="transmembrane region" description="Helical" evidence="1">
    <location>
        <begin position="436"/>
        <end position="456"/>
    </location>
</feature>